<dbReference type="Gene3D" id="1.10.630.10">
    <property type="entry name" value="Cytochrome P450"/>
    <property type="match status" value="1"/>
</dbReference>
<dbReference type="SUPFAM" id="SSF48264">
    <property type="entry name" value="Cytochrome P450"/>
    <property type="match status" value="1"/>
</dbReference>
<keyword evidence="4 6" id="KW-0560">Oxidoreductase</keyword>
<keyword evidence="5 6" id="KW-0408">Iron</keyword>
<keyword evidence="7" id="KW-0472">Membrane</keyword>
<evidence type="ECO:0000256" key="3">
    <source>
        <dbReference type="ARBA" id="ARBA00022723"/>
    </source>
</evidence>
<evidence type="ECO:0000256" key="4">
    <source>
        <dbReference type="ARBA" id="ARBA00023002"/>
    </source>
</evidence>
<evidence type="ECO:0000256" key="6">
    <source>
        <dbReference type="RuleBase" id="RU000461"/>
    </source>
</evidence>
<dbReference type="Proteomes" id="UP000815677">
    <property type="component" value="Unassembled WGS sequence"/>
</dbReference>
<organism evidence="8 9">
    <name type="scientific">Mycena chlorophos</name>
    <name type="common">Agaric fungus</name>
    <name type="synonym">Agaricus chlorophos</name>
    <dbReference type="NCBI Taxonomy" id="658473"/>
    <lineage>
        <taxon>Eukaryota</taxon>
        <taxon>Fungi</taxon>
        <taxon>Dikarya</taxon>
        <taxon>Basidiomycota</taxon>
        <taxon>Agaricomycotina</taxon>
        <taxon>Agaricomycetes</taxon>
        <taxon>Agaricomycetidae</taxon>
        <taxon>Agaricales</taxon>
        <taxon>Marasmiineae</taxon>
        <taxon>Mycenaceae</taxon>
        <taxon>Mycena</taxon>
    </lineage>
</organism>
<dbReference type="InterPro" id="IPR036396">
    <property type="entry name" value="Cyt_P450_sf"/>
</dbReference>
<dbReference type="CDD" id="cd11041">
    <property type="entry name" value="CYP503A1-like"/>
    <property type="match status" value="1"/>
</dbReference>
<evidence type="ECO:0000256" key="5">
    <source>
        <dbReference type="ARBA" id="ARBA00023004"/>
    </source>
</evidence>
<sequence length="566" mass="63887">MLHVRNAAVLFCLSSTTRRRPEASFLAARPCLIVFMTWQRALTTMPSLLTVVGLVLLWLATRLWDRGNRRRAALPAHGFGRTVLSSYLVSLKNFLNTKKAVRSFADRYGGQRRFTFPLVGEWCVMCRSKEDVKDHANAHEEVLSMEAAVEKLLQTRYTVGEQFCAETYHIPAIKTSLNLNLANKLPEMLDEIARAYDEELRVYDDWTPVFVLQVYSSLIARVSNRVFVGAKLCRNIQYRDLVDGFSDSIIRGGGLIHAFIPPSFRPVVGRLFQLVSRHHRRMVRLLSADVAERQKNRATGEKHLNPNDMLEWLMDQPCDSGRHTVESLAMRLLNVNFVALHTTTKAFTHALYNLAARPEYLLALRDEAESLLDASNPAGWTKESLSRCVKLDSFIKESLRLNGLGAIWMPRLAVETFQFADGTVVGPGNYVATAVTVIHEDEDNYQQAKEFDGFRFAKMSVVDEQDAGADDMLLQAESDSRWTHRLTGASPTYLAFGTGRHICPGRFFASLQLKSLLALLVLRYDVRMVDEGVRPADKWLGPMSAPANAQVLFRKRGVERRVAVGH</sequence>
<gene>
    <name evidence="8" type="ORF">MCHLO_01567</name>
</gene>
<evidence type="ECO:0000313" key="8">
    <source>
        <dbReference type="EMBL" id="GAT43904.1"/>
    </source>
</evidence>
<dbReference type="InterPro" id="IPR002403">
    <property type="entry name" value="Cyt_P450_E_grp-IV"/>
</dbReference>
<dbReference type="InterPro" id="IPR001128">
    <property type="entry name" value="Cyt_P450"/>
</dbReference>
<dbReference type="PRINTS" id="PR00465">
    <property type="entry name" value="EP450IV"/>
</dbReference>
<evidence type="ECO:0000313" key="9">
    <source>
        <dbReference type="Proteomes" id="UP000815677"/>
    </source>
</evidence>
<proteinExistence type="inferred from homology"/>
<feature type="transmembrane region" description="Helical" evidence="7">
    <location>
        <begin position="43"/>
        <end position="61"/>
    </location>
</feature>
<evidence type="ECO:0000256" key="7">
    <source>
        <dbReference type="SAM" id="Phobius"/>
    </source>
</evidence>
<dbReference type="Pfam" id="PF00067">
    <property type="entry name" value="p450"/>
    <property type="match status" value="1"/>
</dbReference>
<dbReference type="InterPro" id="IPR017972">
    <property type="entry name" value="Cyt_P450_CS"/>
</dbReference>
<dbReference type="EMBL" id="DF839448">
    <property type="protein sequence ID" value="GAT43904.1"/>
    <property type="molecule type" value="Genomic_DNA"/>
</dbReference>
<name>A0ABQ0KYA2_MYCCL</name>
<keyword evidence="9" id="KW-1185">Reference proteome</keyword>
<evidence type="ECO:0000256" key="2">
    <source>
        <dbReference type="ARBA" id="ARBA00010617"/>
    </source>
</evidence>
<dbReference type="PROSITE" id="PS00086">
    <property type="entry name" value="CYTOCHROME_P450"/>
    <property type="match status" value="1"/>
</dbReference>
<evidence type="ECO:0000256" key="1">
    <source>
        <dbReference type="ARBA" id="ARBA00001971"/>
    </source>
</evidence>
<accession>A0ABQ0KYA2</accession>
<protein>
    <submittedName>
        <fullName evidence="8">Cytochrome P450</fullName>
    </submittedName>
</protein>
<keyword evidence="6" id="KW-0349">Heme</keyword>
<keyword evidence="7" id="KW-1133">Transmembrane helix</keyword>
<reference evidence="8" key="1">
    <citation type="submission" date="2014-09" db="EMBL/GenBank/DDBJ databases">
        <title>Genome sequence of the luminous mushroom Mycena chlorophos for searching fungal bioluminescence genes.</title>
        <authorList>
            <person name="Tanaka Y."/>
            <person name="Kasuga D."/>
            <person name="Oba Y."/>
            <person name="Hase S."/>
            <person name="Sato K."/>
            <person name="Oba Y."/>
            <person name="Sakakibara Y."/>
        </authorList>
    </citation>
    <scope>NUCLEOTIDE SEQUENCE</scope>
</reference>
<keyword evidence="3 6" id="KW-0479">Metal-binding</keyword>
<comment type="similarity">
    <text evidence="2 6">Belongs to the cytochrome P450 family.</text>
</comment>
<dbReference type="PANTHER" id="PTHR46206">
    <property type="entry name" value="CYTOCHROME P450"/>
    <property type="match status" value="1"/>
</dbReference>
<keyword evidence="7" id="KW-0812">Transmembrane</keyword>
<comment type="cofactor">
    <cofactor evidence="1">
        <name>heme</name>
        <dbReference type="ChEBI" id="CHEBI:30413"/>
    </cofactor>
</comment>
<keyword evidence="6" id="KW-0503">Monooxygenase</keyword>